<evidence type="ECO:0000256" key="10">
    <source>
        <dbReference type="SAM" id="SignalP"/>
    </source>
</evidence>
<accession>A0AAN7HAY3</accession>
<keyword evidence="6" id="KW-0735">Signal-anchor</keyword>
<comment type="similarity">
    <text evidence="3">Belongs to the MNN1/MNT family.</text>
</comment>
<evidence type="ECO:0000256" key="6">
    <source>
        <dbReference type="ARBA" id="ARBA00022968"/>
    </source>
</evidence>
<evidence type="ECO:0000256" key="4">
    <source>
        <dbReference type="ARBA" id="ARBA00022679"/>
    </source>
</evidence>
<evidence type="ECO:0000256" key="9">
    <source>
        <dbReference type="ARBA" id="ARBA00023136"/>
    </source>
</evidence>
<dbReference type="Pfam" id="PF11051">
    <property type="entry name" value="Mannosyl_trans3"/>
    <property type="match status" value="2"/>
</dbReference>
<keyword evidence="11" id="KW-0328">Glycosyltransferase</keyword>
<dbReference type="InterPro" id="IPR022751">
    <property type="entry name" value="Alpha_mannosyltransferase"/>
</dbReference>
<dbReference type="PANTHER" id="PTHR31646:SF1">
    <property type="entry name" value="ALPHA-1,2-MANNOSYLTRANSFERASE MNN2"/>
    <property type="match status" value="1"/>
</dbReference>
<gene>
    <name evidence="11" type="ORF">C8A03DRAFT_47137</name>
</gene>
<keyword evidence="7" id="KW-1133">Transmembrane helix</keyword>
<evidence type="ECO:0000313" key="11">
    <source>
        <dbReference type="EMBL" id="KAK4234560.1"/>
    </source>
</evidence>
<comment type="subcellular location">
    <subcellularLocation>
        <location evidence="1">Golgi apparatus membrane</location>
        <topology evidence="1">Single-pass type II membrane protein</topology>
    </subcellularLocation>
</comment>
<reference evidence="11" key="1">
    <citation type="journal article" date="2023" name="Mol. Phylogenet. Evol.">
        <title>Genome-scale phylogeny and comparative genomics of the fungal order Sordariales.</title>
        <authorList>
            <person name="Hensen N."/>
            <person name="Bonometti L."/>
            <person name="Westerberg I."/>
            <person name="Brannstrom I.O."/>
            <person name="Guillou S."/>
            <person name="Cros-Aarteil S."/>
            <person name="Calhoun S."/>
            <person name="Haridas S."/>
            <person name="Kuo A."/>
            <person name="Mondo S."/>
            <person name="Pangilinan J."/>
            <person name="Riley R."/>
            <person name="LaButti K."/>
            <person name="Andreopoulos B."/>
            <person name="Lipzen A."/>
            <person name="Chen C."/>
            <person name="Yan M."/>
            <person name="Daum C."/>
            <person name="Ng V."/>
            <person name="Clum A."/>
            <person name="Steindorff A."/>
            <person name="Ohm R.A."/>
            <person name="Martin F."/>
            <person name="Silar P."/>
            <person name="Natvig D.O."/>
            <person name="Lalanne C."/>
            <person name="Gautier V."/>
            <person name="Ament-Velasquez S.L."/>
            <person name="Kruys A."/>
            <person name="Hutchinson M.I."/>
            <person name="Powell A.J."/>
            <person name="Barry K."/>
            <person name="Miller A.N."/>
            <person name="Grigoriev I.V."/>
            <person name="Debuchy R."/>
            <person name="Gladieux P."/>
            <person name="Hiltunen Thoren M."/>
            <person name="Johannesson H."/>
        </authorList>
    </citation>
    <scope>NUCLEOTIDE SEQUENCE</scope>
    <source>
        <strain evidence="11">CBS 532.94</strain>
    </source>
</reference>
<sequence length="464" mass="51566">MQPAPFLLCASLLLSSLCPGAENRKDGNANLLALTVLPQNIACLCRGPASHGSFVHQLPLFANLLPFDANTTGIVTTAGLRSFGQVISLVLTTRRSGSRLPIQIMLDSSAPWVDKVCVDTMPRFDATCVFLEDEWAAIVSIIASTFQNVLFLDADCLPVLNPGPIFDQGSEPFTSTGLITFPDFWISTVSPLFYKIAGGLEVPSVSSRSTSESGIIVFDKARHADTLLLAAYYNYNGPSHYYPMFTQHGAGEGDKETFLQAALVLEALRGQGVYKQPTAWMKPGAGVKKGYWDVKMFPSVHGRSEPRGKWRGMFIKQVDPMEDYRAVMAAIEKAKTSPPETKQLAGRAEQEADFLTNSTFLATLGTLKLEHDVSRIMFFHHNGVKHDFTRITDSKSGIVATNAEGEYLRMWEKPDWIIHDFGRDVEKLLWQDSIEIYCQPEMAQFKQLRKVCAKMQTIYEKVYV</sequence>
<evidence type="ECO:0000256" key="3">
    <source>
        <dbReference type="ARBA" id="ARBA00009105"/>
    </source>
</evidence>
<keyword evidence="9" id="KW-0472">Membrane</keyword>
<proteinExistence type="inferred from homology"/>
<evidence type="ECO:0000256" key="8">
    <source>
        <dbReference type="ARBA" id="ARBA00023034"/>
    </source>
</evidence>
<keyword evidence="10" id="KW-0732">Signal</keyword>
<evidence type="ECO:0000256" key="5">
    <source>
        <dbReference type="ARBA" id="ARBA00022692"/>
    </source>
</evidence>
<evidence type="ECO:0000256" key="1">
    <source>
        <dbReference type="ARBA" id="ARBA00004323"/>
    </source>
</evidence>
<dbReference type="SUPFAM" id="SSF53448">
    <property type="entry name" value="Nucleotide-diphospho-sugar transferases"/>
    <property type="match status" value="1"/>
</dbReference>
<dbReference type="GO" id="GO:0046354">
    <property type="term" value="P:mannan biosynthetic process"/>
    <property type="evidence" value="ECO:0007669"/>
    <property type="project" value="TreeGrafter"/>
</dbReference>
<feature type="signal peptide" evidence="10">
    <location>
        <begin position="1"/>
        <end position="23"/>
    </location>
</feature>
<keyword evidence="8" id="KW-0333">Golgi apparatus</keyword>
<evidence type="ECO:0000313" key="12">
    <source>
        <dbReference type="Proteomes" id="UP001303760"/>
    </source>
</evidence>
<feature type="chain" id="PRO_5043038735" evidence="10">
    <location>
        <begin position="24"/>
        <end position="464"/>
    </location>
</feature>
<protein>
    <submittedName>
        <fullName evidence="11">Mannosyltransferase putative-domain-containing protein</fullName>
    </submittedName>
</protein>
<dbReference type="GO" id="GO:0000139">
    <property type="term" value="C:Golgi membrane"/>
    <property type="evidence" value="ECO:0007669"/>
    <property type="project" value="UniProtKB-SubCell"/>
</dbReference>
<organism evidence="11 12">
    <name type="scientific">Achaetomium macrosporum</name>
    <dbReference type="NCBI Taxonomy" id="79813"/>
    <lineage>
        <taxon>Eukaryota</taxon>
        <taxon>Fungi</taxon>
        <taxon>Dikarya</taxon>
        <taxon>Ascomycota</taxon>
        <taxon>Pezizomycotina</taxon>
        <taxon>Sordariomycetes</taxon>
        <taxon>Sordariomycetidae</taxon>
        <taxon>Sordariales</taxon>
        <taxon>Chaetomiaceae</taxon>
        <taxon>Achaetomium</taxon>
    </lineage>
</organism>
<dbReference type="PANTHER" id="PTHR31646">
    <property type="entry name" value="ALPHA-1,2-MANNOSYLTRANSFERASE MNN2"/>
    <property type="match status" value="1"/>
</dbReference>
<comment type="pathway">
    <text evidence="2">Protein modification; protein glycosylation.</text>
</comment>
<evidence type="ECO:0000256" key="7">
    <source>
        <dbReference type="ARBA" id="ARBA00022989"/>
    </source>
</evidence>
<dbReference type="GO" id="GO:0000026">
    <property type="term" value="F:alpha-1,2-mannosyltransferase activity"/>
    <property type="evidence" value="ECO:0007669"/>
    <property type="project" value="TreeGrafter"/>
</dbReference>
<dbReference type="InterPro" id="IPR029044">
    <property type="entry name" value="Nucleotide-diphossugar_trans"/>
</dbReference>
<keyword evidence="5" id="KW-0812">Transmembrane</keyword>
<keyword evidence="4" id="KW-0808">Transferase</keyword>
<comment type="caution">
    <text evidence="11">The sequence shown here is derived from an EMBL/GenBank/DDBJ whole genome shotgun (WGS) entry which is preliminary data.</text>
</comment>
<keyword evidence="12" id="KW-1185">Reference proteome</keyword>
<dbReference type="AlphaFoldDB" id="A0AAN7HAY3"/>
<evidence type="ECO:0000256" key="2">
    <source>
        <dbReference type="ARBA" id="ARBA00004922"/>
    </source>
</evidence>
<reference evidence="11" key="2">
    <citation type="submission" date="2023-05" db="EMBL/GenBank/DDBJ databases">
        <authorList>
            <consortium name="Lawrence Berkeley National Laboratory"/>
            <person name="Steindorff A."/>
            <person name="Hensen N."/>
            <person name="Bonometti L."/>
            <person name="Westerberg I."/>
            <person name="Brannstrom I.O."/>
            <person name="Guillou S."/>
            <person name="Cros-Aarteil S."/>
            <person name="Calhoun S."/>
            <person name="Haridas S."/>
            <person name="Kuo A."/>
            <person name="Mondo S."/>
            <person name="Pangilinan J."/>
            <person name="Riley R."/>
            <person name="Labutti K."/>
            <person name="Andreopoulos B."/>
            <person name="Lipzen A."/>
            <person name="Chen C."/>
            <person name="Yanf M."/>
            <person name="Daum C."/>
            <person name="Ng V."/>
            <person name="Clum A."/>
            <person name="Ohm R."/>
            <person name="Martin F."/>
            <person name="Silar P."/>
            <person name="Natvig D."/>
            <person name="Lalanne C."/>
            <person name="Gautier V."/>
            <person name="Ament-Velasquez S.L."/>
            <person name="Kruys A."/>
            <person name="Hutchinson M.I."/>
            <person name="Powell A.J."/>
            <person name="Barry K."/>
            <person name="Miller A.N."/>
            <person name="Grigoriev I.V."/>
            <person name="Debuchy R."/>
            <person name="Gladieux P."/>
            <person name="Thoren M.H."/>
            <person name="Johannesson H."/>
        </authorList>
    </citation>
    <scope>NUCLEOTIDE SEQUENCE</scope>
    <source>
        <strain evidence="11">CBS 532.94</strain>
    </source>
</reference>
<dbReference type="Proteomes" id="UP001303760">
    <property type="component" value="Unassembled WGS sequence"/>
</dbReference>
<name>A0AAN7HAY3_9PEZI</name>
<dbReference type="EMBL" id="MU860354">
    <property type="protein sequence ID" value="KAK4234560.1"/>
    <property type="molecule type" value="Genomic_DNA"/>
</dbReference>